<proteinExistence type="predicted"/>
<dbReference type="Proteomes" id="UP001515500">
    <property type="component" value="Chromosome 19"/>
</dbReference>
<dbReference type="SUPFAM" id="SSF48452">
    <property type="entry name" value="TPR-like"/>
    <property type="match status" value="1"/>
</dbReference>
<dbReference type="FunFam" id="1.25.40.10:FF:000231">
    <property type="entry name" value="Pentatricopeptide repeat-containing protein chloroplastic"/>
    <property type="match status" value="1"/>
</dbReference>
<dbReference type="RefSeq" id="XP_039145944.1">
    <property type="nucleotide sequence ID" value="XM_039290010.1"/>
</dbReference>
<dbReference type="AlphaFoldDB" id="A0AB40D2R7"/>
<evidence type="ECO:0000256" key="2">
    <source>
        <dbReference type="PROSITE-ProRule" id="PRU00708"/>
    </source>
</evidence>
<dbReference type="NCBIfam" id="TIGR00756">
    <property type="entry name" value="PPR"/>
    <property type="match status" value="6"/>
</dbReference>
<dbReference type="Gene3D" id="1.25.40.10">
    <property type="entry name" value="Tetratricopeptide repeat domain"/>
    <property type="match status" value="5"/>
</dbReference>
<dbReference type="InterPro" id="IPR011990">
    <property type="entry name" value="TPR-like_helical_dom_sf"/>
</dbReference>
<accession>A0AB40D2R7</accession>
<dbReference type="GeneID" id="120283351"/>
<name>A0AB40D2R7_DIOCR</name>
<dbReference type="PANTHER" id="PTHR47926">
    <property type="entry name" value="PENTATRICOPEPTIDE REPEAT-CONTAINING PROTEIN"/>
    <property type="match status" value="1"/>
</dbReference>
<gene>
    <name evidence="4" type="primary">LOC120283351</name>
</gene>
<feature type="repeat" description="PPR" evidence="2">
    <location>
        <begin position="181"/>
        <end position="215"/>
    </location>
</feature>
<feature type="repeat" description="PPR" evidence="2">
    <location>
        <begin position="442"/>
        <end position="476"/>
    </location>
</feature>
<dbReference type="FunFam" id="1.25.40.10:FF:000381">
    <property type="entry name" value="Pentatricopeptide repeat-containing protein"/>
    <property type="match status" value="1"/>
</dbReference>
<feature type="repeat" description="PPR" evidence="2">
    <location>
        <begin position="343"/>
        <end position="373"/>
    </location>
</feature>
<dbReference type="GO" id="GO:0031425">
    <property type="term" value="P:chloroplast RNA processing"/>
    <property type="evidence" value="ECO:0007669"/>
    <property type="project" value="UniProtKB-ARBA"/>
</dbReference>
<dbReference type="Pfam" id="PF20430">
    <property type="entry name" value="Eplus_motif"/>
    <property type="match status" value="1"/>
</dbReference>
<dbReference type="Pfam" id="PF01535">
    <property type="entry name" value="PPR"/>
    <property type="match status" value="5"/>
</dbReference>
<dbReference type="PROSITE" id="PS51375">
    <property type="entry name" value="PPR"/>
    <property type="match status" value="6"/>
</dbReference>
<sequence length="681" mass="75689">MAFPLTSKPSPSPPSPLAILKDQKTFPLHQLKQIHAHLFRRGLHHDTILITKLISSAPSSPSAATYAARIFDSIPDPDIVLCNAILRLYVQSSIHELAISFYASKVLARRFSPNARTFPYVSKACVGISNVELARQVHASVAKSAEVCSDVFVLNSLMDMYFKCGKSEDGISVFGAMEKKDSISWNIMMSGLVNAGELRMARKVFDEMPQRDVVSWNTLVSAHAKAGEMEIARELFDQMPERSLVSWNVLISGYSQNGKHDEALLVFSRMLEAGMKPDCTTILSVLSACASVQSPDVVLVENIICLAKSMTSTQSFNCFTEFVCKIGRIDDARRVFDGIHDKDLIAWNAMIAGYSQNQRPAQAIELFRSMQGVRPDGMTMVSLIDACSQTGVLSQGEQIHTFIQENKIQSDIFLTTALIDMYAKCGDLNCSRRLFLEMEEKHLTSWNAMINALAIHGKGNEALNLFSSMEKNGIMPNDITYIGLLNACSHAGLVDEGLKLFKSMQRQYNIVPRLEHYGCVIDLLGRAGRLKEAYKFIKIMPIKPDSVVWAALLAACRNQHDVELAEEAAGQLLQLDSRHDGNYVLLSNVYASQGKWEDVEKVRAQMREHNVKKVPGCSTVEIDGVLHEFTAGDKLHPRSDEIYAAIDALMEKLKLKGYKPDTGALLRNLDEEEKEEALYGP</sequence>
<keyword evidence="1" id="KW-0677">Repeat</keyword>
<organism evidence="3 4">
    <name type="scientific">Dioscorea cayennensis subsp. rotundata</name>
    <name type="common">White Guinea yam</name>
    <name type="synonym">Dioscorea rotundata</name>
    <dbReference type="NCBI Taxonomy" id="55577"/>
    <lineage>
        <taxon>Eukaryota</taxon>
        <taxon>Viridiplantae</taxon>
        <taxon>Streptophyta</taxon>
        <taxon>Embryophyta</taxon>
        <taxon>Tracheophyta</taxon>
        <taxon>Spermatophyta</taxon>
        <taxon>Magnoliopsida</taxon>
        <taxon>Liliopsida</taxon>
        <taxon>Dioscoreales</taxon>
        <taxon>Dioscoreaceae</taxon>
        <taxon>Dioscorea</taxon>
    </lineage>
</organism>
<evidence type="ECO:0000313" key="3">
    <source>
        <dbReference type="Proteomes" id="UP001515500"/>
    </source>
</evidence>
<dbReference type="FunFam" id="1.25.40.10:FF:001050">
    <property type="entry name" value="Pentatricopeptide repeat-containing protein At2g33760"/>
    <property type="match status" value="1"/>
</dbReference>
<dbReference type="Pfam" id="PF13041">
    <property type="entry name" value="PPR_2"/>
    <property type="match status" value="3"/>
</dbReference>
<dbReference type="InterPro" id="IPR002885">
    <property type="entry name" value="PPR_rpt"/>
</dbReference>
<evidence type="ECO:0000256" key="1">
    <source>
        <dbReference type="ARBA" id="ARBA00022737"/>
    </source>
</evidence>
<reference evidence="4" key="1">
    <citation type="submission" date="2025-08" db="UniProtKB">
        <authorList>
            <consortium name="RefSeq"/>
        </authorList>
    </citation>
    <scope>IDENTIFICATION</scope>
</reference>
<feature type="repeat" description="PPR" evidence="2">
    <location>
        <begin position="477"/>
        <end position="507"/>
    </location>
</feature>
<feature type="repeat" description="PPR" evidence="2">
    <location>
        <begin position="150"/>
        <end position="180"/>
    </location>
</feature>
<feature type="repeat" description="PPR" evidence="2">
    <location>
        <begin position="243"/>
        <end position="277"/>
    </location>
</feature>
<evidence type="ECO:0000313" key="4">
    <source>
        <dbReference type="RefSeq" id="XP_039145944.1"/>
    </source>
</evidence>
<dbReference type="InterPro" id="IPR046848">
    <property type="entry name" value="E_motif"/>
</dbReference>
<dbReference type="Pfam" id="PF20431">
    <property type="entry name" value="E_motif"/>
    <property type="match status" value="1"/>
</dbReference>
<dbReference type="GO" id="GO:0003723">
    <property type="term" value="F:RNA binding"/>
    <property type="evidence" value="ECO:0007669"/>
    <property type="project" value="InterPro"/>
</dbReference>
<dbReference type="GO" id="GO:0009451">
    <property type="term" value="P:RNA modification"/>
    <property type="evidence" value="ECO:0007669"/>
    <property type="project" value="InterPro"/>
</dbReference>
<dbReference type="InterPro" id="IPR046960">
    <property type="entry name" value="PPR_At4g14850-like_plant"/>
</dbReference>
<dbReference type="PANTHER" id="PTHR47926:SF537">
    <property type="entry name" value="PENTACOTRIPEPTIDE-REPEAT REGION OF PRORP DOMAIN-CONTAINING PROTEIN"/>
    <property type="match status" value="1"/>
</dbReference>
<keyword evidence="3" id="KW-1185">Reference proteome</keyword>
<protein>
    <submittedName>
        <fullName evidence="4">LOW QUALITY PROTEIN: pentatricopeptide repeat-containing protein At3g29230-like</fullName>
    </submittedName>
</protein>
<dbReference type="InterPro" id="IPR046849">
    <property type="entry name" value="E2_motif"/>
</dbReference>